<keyword evidence="1" id="KW-0472">Membrane</keyword>
<dbReference type="AlphaFoldDB" id="A0A1F6FRE8"/>
<comment type="caution">
    <text evidence="2">The sequence shown here is derived from an EMBL/GenBank/DDBJ whole genome shotgun (WGS) entry which is preliminary data.</text>
</comment>
<organism evidence="2 3">
    <name type="scientific">Candidatus Kaiserbacteria bacterium RIFOXYD1_FULL_42_15</name>
    <dbReference type="NCBI Taxonomy" id="1798532"/>
    <lineage>
        <taxon>Bacteria</taxon>
        <taxon>Candidatus Kaiseribacteriota</taxon>
    </lineage>
</organism>
<accession>A0A1F6FRE8</accession>
<sequence length="116" mass="12649">MNKIGLILSTNLSAAIAIVFLTVITITGELYKVAGANGKMVSPIKDFLKALFGHHWVGKGVLAIVLFVILSGMLYLIFRKQNNSQSLAWTLSLLTYTLILGTVAILGLSIYEFTNF</sequence>
<feature type="transmembrane region" description="Helical" evidence="1">
    <location>
        <begin position="56"/>
        <end position="78"/>
    </location>
</feature>
<feature type="transmembrane region" description="Helical" evidence="1">
    <location>
        <begin position="12"/>
        <end position="31"/>
    </location>
</feature>
<dbReference type="Proteomes" id="UP000179230">
    <property type="component" value="Unassembled WGS sequence"/>
</dbReference>
<evidence type="ECO:0000313" key="3">
    <source>
        <dbReference type="Proteomes" id="UP000179230"/>
    </source>
</evidence>
<keyword evidence="1" id="KW-1133">Transmembrane helix</keyword>
<name>A0A1F6FRE8_9BACT</name>
<reference evidence="2 3" key="1">
    <citation type="journal article" date="2016" name="Nat. Commun.">
        <title>Thousands of microbial genomes shed light on interconnected biogeochemical processes in an aquifer system.</title>
        <authorList>
            <person name="Anantharaman K."/>
            <person name="Brown C.T."/>
            <person name="Hug L.A."/>
            <person name="Sharon I."/>
            <person name="Castelle C.J."/>
            <person name="Probst A.J."/>
            <person name="Thomas B.C."/>
            <person name="Singh A."/>
            <person name="Wilkins M.J."/>
            <person name="Karaoz U."/>
            <person name="Brodie E.L."/>
            <person name="Williams K.H."/>
            <person name="Hubbard S.S."/>
            <person name="Banfield J.F."/>
        </authorList>
    </citation>
    <scope>NUCLEOTIDE SEQUENCE [LARGE SCALE GENOMIC DNA]</scope>
</reference>
<dbReference type="EMBL" id="MFMT01000021">
    <property type="protein sequence ID" value="OGG88417.1"/>
    <property type="molecule type" value="Genomic_DNA"/>
</dbReference>
<evidence type="ECO:0008006" key="4">
    <source>
        <dbReference type="Google" id="ProtNLM"/>
    </source>
</evidence>
<protein>
    <recommendedName>
        <fullName evidence="4">DUF5658 domain-containing protein</fullName>
    </recommendedName>
</protein>
<keyword evidence="1" id="KW-0812">Transmembrane</keyword>
<feature type="transmembrane region" description="Helical" evidence="1">
    <location>
        <begin position="90"/>
        <end position="111"/>
    </location>
</feature>
<gene>
    <name evidence="2" type="ORF">A2592_01220</name>
</gene>
<evidence type="ECO:0000313" key="2">
    <source>
        <dbReference type="EMBL" id="OGG88417.1"/>
    </source>
</evidence>
<proteinExistence type="predicted"/>
<evidence type="ECO:0000256" key="1">
    <source>
        <dbReference type="SAM" id="Phobius"/>
    </source>
</evidence>